<gene>
    <name evidence="1" type="primary">jg14676</name>
    <name evidence="1" type="ORF">PAEG_LOCUS11836</name>
</gene>
<evidence type="ECO:0000313" key="2">
    <source>
        <dbReference type="Proteomes" id="UP000838756"/>
    </source>
</evidence>
<dbReference type="EMBL" id="CAKXAJ010025014">
    <property type="protein sequence ID" value="CAH2233918.1"/>
    <property type="molecule type" value="Genomic_DNA"/>
</dbReference>
<organism evidence="1 2">
    <name type="scientific">Pararge aegeria aegeria</name>
    <dbReference type="NCBI Taxonomy" id="348720"/>
    <lineage>
        <taxon>Eukaryota</taxon>
        <taxon>Metazoa</taxon>
        <taxon>Ecdysozoa</taxon>
        <taxon>Arthropoda</taxon>
        <taxon>Hexapoda</taxon>
        <taxon>Insecta</taxon>
        <taxon>Pterygota</taxon>
        <taxon>Neoptera</taxon>
        <taxon>Endopterygota</taxon>
        <taxon>Lepidoptera</taxon>
        <taxon>Glossata</taxon>
        <taxon>Ditrysia</taxon>
        <taxon>Papilionoidea</taxon>
        <taxon>Nymphalidae</taxon>
        <taxon>Satyrinae</taxon>
        <taxon>Satyrini</taxon>
        <taxon>Parargina</taxon>
        <taxon>Pararge</taxon>
    </lineage>
</organism>
<protein>
    <submittedName>
        <fullName evidence="1">Jg14676 protein</fullName>
    </submittedName>
</protein>
<name>A0A8S4RAT7_9NEOP</name>
<sequence>MERHQLDVSSNRLPAYVVKCVWDALKYRAVDTPARDWSTNVVMGLCRVYVFIIRFPRVVTRQAEVSYQTRLRKFGNNKCPNFHFTQLDFQLQTALTGVLLKPFVICKLQYSCNVNYLVNHKIRARDAMGVAEQRGVFGSSATFPEALDNMGVLLDF</sequence>
<evidence type="ECO:0000313" key="1">
    <source>
        <dbReference type="EMBL" id="CAH2233918.1"/>
    </source>
</evidence>
<keyword evidence="2" id="KW-1185">Reference proteome</keyword>
<dbReference type="Proteomes" id="UP000838756">
    <property type="component" value="Unassembled WGS sequence"/>
</dbReference>
<comment type="caution">
    <text evidence="1">The sequence shown here is derived from an EMBL/GenBank/DDBJ whole genome shotgun (WGS) entry which is preliminary data.</text>
</comment>
<dbReference type="AlphaFoldDB" id="A0A8S4RAT7"/>
<proteinExistence type="predicted"/>
<reference evidence="1" key="1">
    <citation type="submission" date="2022-03" db="EMBL/GenBank/DDBJ databases">
        <authorList>
            <person name="Lindestad O."/>
        </authorList>
    </citation>
    <scope>NUCLEOTIDE SEQUENCE</scope>
</reference>
<accession>A0A8S4RAT7</accession>